<keyword evidence="1" id="KW-1133">Transmembrane helix</keyword>
<dbReference type="EMBL" id="QTTT01000001">
    <property type="protein sequence ID" value="REE97664.1"/>
    <property type="molecule type" value="Genomic_DNA"/>
</dbReference>
<keyword evidence="1" id="KW-0812">Transmembrane</keyword>
<evidence type="ECO:0000256" key="1">
    <source>
        <dbReference type="SAM" id="Phobius"/>
    </source>
</evidence>
<sequence>MGEFVRVVLGFPTALFTFSLIVVVAYWLFVVLGAADLELLDGDADTEGLAGFAGWLRIGEVPVTVALSLLIAFSWFFSLVGAVVVDSFDLSSPLAIALGLVALTLALVGAWLVTCLVVMPLRKALPRTRESSRQDFVGRMCVIRTSRVGPDFGQAEITSTDGSSAIIQVRQETEEPLTSGSTALIFDYDTVGEFFRVMPYDADLDPDRRLS</sequence>
<comment type="caution">
    <text evidence="2">The sequence shown here is derived from an EMBL/GenBank/DDBJ whole genome shotgun (WGS) entry which is preliminary data.</text>
</comment>
<dbReference type="Proteomes" id="UP000256661">
    <property type="component" value="Unassembled WGS sequence"/>
</dbReference>
<feature type="transmembrane region" description="Helical" evidence="1">
    <location>
        <begin position="7"/>
        <end position="29"/>
    </location>
</feature>
<keyword evidence="1" id="KW-0472">Membrane</keyword>
<evidence type="ECO:0000313" key="3">
    <source>
        <dbReference type="Proteomes" id="UP000256661"/>
    </source>
</evidence>
<feature type="transmembrane region" description="Helical" evidence="1">
    <location>
        <begin position="65"/>
        <end position="85"/>
    </location>
</feature>
<accession>A0A3D9SYM0</accession>
<organism evidence="2 3">
    <name type="scientific">Thermomonospora umbrina</name>
    <dbReference type="NCBI Taxonomy" id="111806"/>
    <lineage>
        <taxon>Bacteria</taxon>
        <taxon>Bacillati</taxon>
        <taxon>Actinomycetota</taxon>
        <taxon>Actinomycetes</taxon>
        <taxon>Streptosporangiales</taxon>
        <taxon>Thermomonosporaceae</taxon>
        <taxon>Thermomonospora</taxon>
    </lineage>
</organism>
<keyword evidence="3" id="KW-1185">Reference proteome</keyword>
<evidence type="ECO:0000313" key="2">
    <source>
        <dbReference type="EMBL" id="REE97664.1"/>
    </source>
</evidence>
<name>A0A3D9SYM0_9ACTN</name>
<feature type="transmembrane region" description="Helical" evidence="1">
    <location>
        <begin position="97"/>
        <end position="121"/>
    </location>
</feature>
<reference evidence="2 3" key="1">
    <citation type="submission" date="2018-08" db="EMBL/GenBank/DDBJ databases">
        <title>Sequencing the genomes of 1000 actinobacteria strains.</title>
        <authorList>
            <person name="Klenk H.-P."/>
        </authorList>
    </citation>
    <scope>NUCLEOTIDE SEQUENCE [LARGE SCALE GENOMIC DNA]</scope>
    <source>
        <strain evidence="2 3">DSM 43927</strain>
    </source>
</reference>
<dbReference type="AlphaFoldDB" id="A0A3D9SYM0"/>
<dbReference type="OrthoDB" id="3388214at2"/>
<gene>
    <name evidence="2" type="ORF">DFJ69_3138</name>
</gene>
<dbReference type="RefSeq" id="WP_116023128.1">
    <property type="nucleotide sequence ID" value="NZ_QTTT01000001.1"/>
</dbReference>
<proteinExistence type="predicted"/>
<protein>
    <submittedName>
        <fullName evidence="2">Uncharacterized protein DUF1449</fullName>
    </submittedName>
</protein>